<accession>A0A840CVJ3</accession>
<dbReference type="RefSeq" id="WP_148298205.1">
    <property type="nucleotide sequence ID" value="NZ_JACIER010000003.1"/>
</dbReference>
<gene>
    <name evidence="3" type="ORF">GGR06_001103</name>
</gene>
<dbReference type="PROSITE" id="PS51257">
    <property type="entry name" value="PROKAR_LIPOPROTEIN"/>
    <property type="match status" value="1"/>
</dbReference>
<dbReference type="InterPro" id="IPR040475">
    <property type="entry name" value="SGBP_B_XBD"/>
</dbReference>
<dbReference type="GO" id="GO:0030247">
    <property type="term" value="F:polysaccharide binding"/>
    <property type="evidence" value="ECO:0007669"/>
    <property type="project" value="InterPro"/>
</dbReference>
<evidence type="ECO:0000256" key="1">
    <source>
        <dbReference type="SAM" id="SignalP"/>
    </source>
</evidence>
<dbReference type="Pfam" id="PF18329">
    <property type="entry name" value="SGBP_B_XBD"/>
    <property type="match status" value="1"/>
</dbReference>
<keyword evidence="4" id="KW-1185">Reference proteome</keyword>
<dbReference type="Gene3D" id="2.60.40.10">
    <property type="entry name" value="Immunoglobulins"/>
    <property type="match status" value="2"/>
</dbReference>
<dbReference type="EMBL" id="JACIER010000003">
    <property type="protein sequence ID" value="MBB4043336.1"/>
    <property type="molecule type" value="Genomic_DNA"/>
</dbReference>
<organism evidence="3 4">
    <name type="scientific">Bacteroides reticulotermitis</name>
    <dbReference type="NCBI Taxonomy" id="1133319"/>
    <lineage>
        <taxon>Bacteria</taxon>
        <taxon>Pseudomonadati</taxon>
        <taxon>Bacteroidota</taxon>
        <taxon>Bacteroidia</taxon>
        <taxon>Bacteroidales</taxon>
        <taxon>Bacteroidaceae</taxon>
        <taxon>Bacteroides</taxon>
    </lineage>
</organism>
<dbReference type="AlphaFoldDB" id="A0A840CVJ3"/>
<proteinExistence type="predicted"/>
<feature type="chain" id="PRO_5032702873" description="Surface glycan-binding protein B xyloglucan binding domain-containing protein" evidence="1">
    <location>
        <begin position="23"/>
        <end position="421"/>
    </location>
</feature>
<evidence type="ECO:0000259" key="2">
    <source>
        <dbReference type="Pfam" id="PF18329"/>
    </source>
</evidence>
<feature type="signal peptide" evidence="1">
    <location>
        <begin position="1"/>
        <end position="22"/>
    </location>
</feature>
<comment type="caution">
    <text evidence="3">The sequence shown here is derived from an EMBL/GenBank/DDBJ whole genome shotgun (WGS) entry which is preliminary data.</text>
</comment>
<name>A0A840CVJ3_9BACE</name>
<feature type="domain" description="Surface glycan-binding protein B xyloglucan binding" evidence="2">
    <location>
        <begin position="208"/>
        <end position="419"/>
    </location>
</feature>
<keyword evidence="1" id="KW-0732">Signal</keyword>
<reference evidence="3" key="1">
    <citation type="submission" date="2020-08" db="EMBL/GenBank/DDBJ databases">
        <title>Genomic Encyclopedia of Type Strains, Phase IV (KMG-IV): sequencing the most valuable type-strain genomes for metagenomic binning, comparative biology and taxonomic classification.</title>
        <authorList>
            <person name="Goeker M."/>
        </authorList>
    </citation>
    <scope>NUCLEOTIDE SEQUENCE [LARGE SCALE GENOMIC DNA]</scope>
    <source>
        <strain evidence="3">DSM 105720</strain>
    </source>
</reference>
<sequence>MNKYIFKIALMALSLVAFSACSDDDDQGGASGGTPIVRYIRPCDATVADSLLSSAYLGERIAIIGENLGGVNAIYFNDQKAKLNPNFVTGNAIIVTIPSVIPGEKQDLIKLYTGKDSCYYEFETKVPVPNVKSMTCEYVPDGGIAYIQGLYFVNEEASPLKVQFSGNVVGEVVSADVNNIAVRVPEGAQNGPIRVTSVYGTGESALNFRDSRNIILDFDTRYPDGDFKHGWHGGTGYGTEGGLNGQYLIMSGDVKIDAEGNVSTEDAKFCFDRWAYHEDAADFFDAGKLEEYVLKFEVSVTQPWSAAPLQVIFSGGKDAWMNWQETSNGGNPNEGFKWATDYPRALWMPWKATGSYTTNGWITVTIPMTDFKYNDTGADIGANAAGHYAGITLFVGKSGGATGTACTPTFHIDNVRVVKAQ</sequence>
<dbReference type="Proteomes" id="UP000560658">
    <property type="component" value="Unassembled WGS sequence"/>
</dbReference>
<evidence type="ECO:0000313" key="4">
    <source>
        <dbReference type="Proteomes" id="UP000560658"/>
    </source>
</evidence>
<dbReference type="InterPro" id="IPR013783">
    <property type="entry name" value="Ig-like_fold"/>
</dbReference>
<evidence type="ECO:0000313" key="3">
    <source>
        <dbReference type="EMBL" id="MBB4043336.1"/>
    </source>
</evidence>
<protein>
    <recommendedName>
        <fullName evidence="2">Surface glycan-binding protein B xyloglucan binding domain-containing protein</fullName>
    </recommendedName>
</protein>